<proteinExistence type="predicted"/>
<evidence type="ECO:0000313" key="4">
    <source>
        <dbReference type="EMBL" id="PTB40452.1"/>
    </source>
</evidence>
<dbReference type="PANTHER" id="PTHR24171:SF8">
    <property type="entry name" value="BRCA1-ASSOCIATED RING DOMAIN PROTEIN 1"/>
    <property type="match status" value="1"/>
</dbReference>
<dbReference type="SUPFAM" id="SSF48403">
    <property type="entry name" value="Ankyrin repeat"/>
    <property type="match status" value="1"/>
</dbReference>
<feature type="non-terminal residue" evidence="4">
    <location>
        <position position="1"/>
    </location>
</feature>
<organism evidence="4 5">
    <name type="scientific">Trichoderma asperellum (strain ATCC 204424 / CBS 433.97 / NBRC 101777)</name>
    <dbReference type="NCBI Taxonomy" id="1042311"/>
    <lineage>
        <taxon>Eukaryota</taxon>
        <taxon>Fungi</taxon>
        <taxon>Dikarya</taxon>
        <taxon>Ascomycota</taxon>
        <taxon>Pezizomycotina</taxon>
        <taxon>Sordariomycetes</taxon>
        <taxon>Hypocreomycetidae</taxon>
        <taxon>Hypocreales</taxon>
        <taxon>Hypocreaceae</taxon>
        <taxon>Trichoderma</taxon>
    </lineage>
</organism>
<evidence type="ECO:0000256" key="1">
    <source>
        <dbReference type="ARBA" id="ARBA00022737"/>
    </source>
</evidence>
<keyword evidence="2 3" id="KW-0040">ANK repeat</keyword>
<dbReference type="Pfam" id="PF12796">
    <property type="entry name" value="Ank_2"/>
    <property type="match status" value="1"/>
</dbReference>
<dbReference type="Proteomes" id="UP000240493">
    <property type="component" value="Unassembled WGS sequence"/>
</dbReference>
<reference evidence="4 5" key="1">
    <citation type="submission" date="2016-07" db="EMBL/GenBank/DDBJ databases">
        <title>Multiple horizontal gene transfer events from other fungi enriched the ability of initially mycotrophic Trichoderma (Ascomycota) to feed on dead plant biomass.</title>
        <authorList>
            <consortium name="DOE Joint Genome Institute"/>
            <person name="Aerts A."/>
            <person name="Atanasova L."/>
            <person name="Chenthamara K."/>
            <person name="Zhang J."/>
            <person name="Grujic M."/>
            <person name="Henrissat B."/>
            <person name="Kuo A."/>
            <person name="Salamov A."/>
            <person name="Lipzen A."/>
            <person name="Labutti K."/>
            <person name="Barry K."/>
            <person name="Miao Y."/>
            <person name="Rahimi M.J."/>
            <person name="Shen Q."/>
            <person name="Grigoriev I.V."/>
            <person name="Kubicek C.P."/>
            <person name="Druzhinina I.S."/>
        </authorList>
    </citation>
    <scope>NUCLEOTIDE SEQUENCE [LARGE SCALE GENOMIC DNA]</scope>
    <source>
        <strain evidence="4 5">CBS 433.97</strain>
    </source>
</reference>
<protein>
    <submittedName>
        <fullName evidence="4">Uncharacterized protein</fullName>
    </submittedName>
</protein>
<dbReference type="OrthoDB" id="4894665at2759"/>
<dbReference type="InterPro" id="IPR036770">
    <property type="entry name" value="Ankyrin_rpt-contain_sf"/>
</dbReference>
<accession>A0A2T3Z6N5</accession>
<dbReference type="PANTHER" id="PTHR24171">
    <property type="entry name" value="ANKYRIN REPEAT DOMAIN-CONTAINING PROTEIN 39-RELATED"/>
    <property type="match status" value="1"/>
</dbReference>
<name>A0A2T3Z6N5_TRIA4</name>
<dbReference type="AlphaFoldDB" id="A0A2T3Z6N5"/>
<dbReference type="Gene3D" id="1.25.40.20">
    <property type="entry name" value="Ankyrin repeat-containing domain"/>
    <property type="match status" value="1"/>
</dbReference>
<dbReference type="GO" id="GO:0085020">
    <property type="term" value="P:protein K6-linked ubiquitination"/>
    <property type="evidence" value="ECO:0007669"/>
    <property type="project" value="TreeGrafter"/>
</dbReference>
<keyword evidence="1" id="KW-0677">Repeat</keyword>
<feature type="non-terminal residue" evidence="4">
    <location>
        <position position="87"/>
    </location>
</feature>
<dbReference type="InterPro" id="IPR002110">
    <property type="entry name" value="Ankyrin_rpt"/>
</dbReference>
<dbReference type="STRING" id="1042311.A0A2T3Z6N5"/>
<dbReference type="GO" id="GO:0004842">
    <property type="term" value="F:ubiquitin-protein transferase activity"/>
    <property type="evidence" value="ECO:0007669"/>
    <property type="project" value="TreeGrafter"/>
</dbReference>
<gene>
    <name evidence="4" type="ORF">M441DRAFT_120429</name>
</gene>
<feature type="repeat" description="ANK" evidence="3">
    <location>
        <begin position="21"/>
        <end position="53"/>
    </location>
</feature>
<dbReference type="SMART" id="SM00248">
    <property type="entry name" value="ANK"/>
    <property type="match status" value="2"/>
</dbReference>
<dbReference type="EMBL" id="KZ679263">
    <property type="protein sequence ID" value="PTB40452.1"/>
    <property type="molecule type" value="Genomic_DNA"/>
</dbReference>
<evidence type="ECO:0000313" key="5">
    <source>
        <dbReference type="Proteomes" id="UP000240493"/>
    </source>
</evidence>
<evidence type="ECO:0000256" key="3">
    <source>
        <dbReference type="PROSITE-ProRule" id="PRU00023"/>
    </source>
</evidence>
<dbReference type="PROSITE" id="PS50088">
    <property type="entry name" value="ANK_REPEAT"/>
    <property type="match status" value="1"/>
</dbReference>
<keyword evidence="5" id="KW-1185">Reference proteome</keyword>
<evidence type="ECO:0000256" key="2">
    <source>
        <dbReference type="ARBA" id="ARBA00023043"/>
    </source>
</evidence>
<sequence>GDQEGVKLLLEKGVDINHGGHFGSALAVASFSGHQKIVQLLLDNGAVVNDSKYGYCFALVCASLKGHENIVRLLLKTGAVMDAKELA</sequence>